<keyword evidence="2" id="KW-1185">Reference proteome</keyword>
<name>A0ABQ3XU89_9ACTN</name>
<sequence length="52" mass="5424">MVGVKARIRSSPPLVAIEVAVRDLGSRPGDLANIIFMDSEIISAVLGGYLGV</sequence>
<protein>
    <submittedName>
        <fullName evidence="1">Uncharacterized protein</fullName>
    </submittedName>
</protein>
<dbReference type="Proteomes" id="UP000612282">
    <property type="component" value="Unassembled WGS sequence"/>
</dbReference>
<proteinExistence type="predicted"/>
<accession>A0ABQ3XU89</accession>
<evidence type="ECO:0000313" key="1">
    <source>
        <dbReference type="EMBL" id="GID62030.1"/>
    </source>
</evidence>
<dbReference type="EMBL" id="BOMG01000158">
    <property type="protein sequence ID" value="GID62030.1"/>
    <property type="molecule type" value="Genomic_DNA"/>
</dbReference>
<comment type="caution">
    <text evidence="1">The sequence shown here is derived from an EMBL/GenBank/DDBJ whole genome shotgun (WGS) entry which is preliminary data.</text>
</comment>
<reference evidence="1 2" key="1">
    <citation type="submission" date="2021-01" db="EMBL/GenBank/DDBJ databases">
        <title>Whole genome shotgun sequence of Actinoplanes couchii NBRC 106145.</title>
        <authorList>
            <person name="Komaki H."/>
            <person name="Tamura T."/>
        </authorList>
    </citation>
    <scope>NUCLEOTIDE SEQUENCE [LARGE SCALE GENOMIC DNA]</scope>
    <source>
        <strain evidence="1 2">NBRC 106145</strain>
    </source>
</reference>
<evidence type="ECO:0000313" key="2">
    <source>
        <dbReference type="Proteomes" id="UP000612282"/>
    </source>
</evidence>
<organism evidence="1 2">
    <name type="scientific">Actinoplanes couchii</name>
    <dbReference type="NCBI Taxonomy" id="403638"/>
    <lineage>
        <taxon>Bacteria</taxon>
        <taxon>Bacillati</taxon>
        <taxon>Actinomycetota</taxon>
        <taxon>Actinomycetes</taxon>
        <taxon>Micromonosporales</taxon>
        <taxon>Micromonosporaceae</taxon>
        <taxon>Actinoplanes</taxon>
    </lineage>
</organism>
<gene>
    <name evidence="1" type="ORF">Aco03nite_104340</name>
</gene>